<evidence type="ECO:0000313" key="3">
    <source>
        <dbReference type="EMBL" id="SVP89102.1"/>
    </source>
</evidence>
<dbReference type="AlphaFoldDB" id="A0A3B0MHS7"/>
<name>A0A3B0MHS7_THEAN</name>
<reference evidence="3" key="1">
    <citation type="submission" date="2018-07" db="EMBL/GenBank/DDBJ databases">
        <authorList>
            <person name="Quirk P.G."/>
            <person name="Krulwich T.A."/>
        </authorList>
    </citation>
    <scope>NUCLEOTIDE SEQUENCE</scope>
    <source>
        <strain evidence="3">Anand</strain>
    </source>
</reference>
<dbReference type="EMBL" id="UIVS01000001">
    <property type="protein sequence ID" value="SVP90243.1"/>
    <property type="molecule type" value="Genomic_DNA"/>
</dbReference>
<feature type="region of interest" description="Disordered" evidence="1">
    <location>
        <begin position="509"/>
        <end position="532"/>
    </location>
</feature>
<dbReference type="EMBL" id="UIVT01000001">
    <property type="protein sequence ID" value="SVP89102.1"/>
    <property type="molecule type" value="Genomic_DNA"/>
</dbReference>
<feature type="compositionally biased region" description="Acidic residues" evidence="1">
    <location>
        <begin position="908"/>
        <end position="917"/>
    </location>
</feature>
<evidence type="ECO:0000256" key="1">
    <source>
        <dbReference type="SAM" id="MobiDB-lite"/>
    </source>
</evidence>
<evidence type="ECO:0000313" key="4">
    <source>
        <dbReference type="EMBL" id="SVP90243.1"/>
    </source>
</evidence>
<gene>
    <name evidence="3" type="ORF">TAT_000095400</name>
    <name evidence="4" type="ORF">TAV_000094800</name>
</gene>
<feature type="compositionally biased region" description="Acidic residues" evidence="1">
    <location>
        <begin position="514"/>
        <end position="527"/>
    </location>
</feature>
<feature type="region of interest" description="Disordered" evidence="1">
    <location>
        <begin position="720"/>
        <end position="752"/>
    </location>
</feature>
<feature type="region of interest" description="Disordered" evidence="1">
    <location>
        <begin position="101"/>
        <end position="125"/>
    </location>
</feature>
<dbReference type="Pfam" id="PF08429">
    <property type="entry name" value="PLU-1"/>
    <property type="match status" value="1"/>
</dbReference>
<feature type="compositionally biased region" description="Basic and acidic residues" evidence="1">
    <location>
        <begin position="723"/>
        <end position="735"/>
    </location>
</feature>
<sequence length="1008" mass="117595">METHAPFVHVHPYMKKGHSIKVDVLSRQAQVSPIFIKPQILPISDRYVRVYDPLINNLESRSDENYIIETKLYDKYKSIFNNISRESLINYSIRKSDEITKDTPLSESSSNTYDTTSTNTETTKSDYVESLDNNEFNKILDSNEFISYPWVSVVPHMVKSIFKSVINEEVYMSTLSEHPFTDYTYDSIKISKIDVKTPEQISEPDVVRSPNYLSESNQISGLSETSRTNGVCESSKGFLVNEKCVRRLSSALTSFIKELDYWNNLVADSLSRTGSSRLTLSEARVFINDYRYITFGLLNSELSNRLENEIKIAEHYSNKVRQKLSSIFDKESEESCSIDLSVAENLLKEGSLLTFSTPEFISLSHLFYSVASLRNLLDESILRSDITNSNTLIEECDNSVIKIPDLENVKLHLSKIMWLNNAQKYSQKSVNYKLVVELIDNTPEELKSHTLYQNLKNKVDMAFKLIEKLKEPKFKYLTSTDELRINNQNKDKNIEKFVDKEKIIDKEKIVDKDSDSEDETSDEEEITVENGIEMNKKLKPEELEDIHNNYQEINLIIPSFKNIEPAYFMWKRFQRRLRKVEALISSENSANCTIECLVLLQQAETLKEYIDIDNVLEPINSDVENSLKFEKKCRNLLNRFNNWSITNDFIKFKTEWNSLNNFRKNATVNKKDLQDLINLVNLYNNRETVESDNQDSKTENIVKDQEDELVLLKPKIKRRKSMKRLEKSQSEKGSDSVDDEDKDKSSLSTNPPEITREKVDFQEIVELFNEFWKLRVKNWQIFRNLEEIHNSCLDLIDKAENIIKDLKQGLRSEEVFSSLILITIETLKFGANVHLDKKLLNSVKYCLWIKKLYISLNKLYNFLTSNENESNSELEIKVDQVYTNREMNMETDESSSKSDEVSIPSEESNSDSEDVENEHENNQLKVFVRRFKSLGEEFDKDSMEEFVDSTHPISFYINITQEQFNKVNSTINKITHTNDNYEKLLESRKIFTLTEEDFIREFTTQQYV</sequence>
<evidence type="ECO:0000259" key="2">
    <source>
        <dbReference type="Pfam" id="PF08429"/>
    </source>
</evidence>
<proteinExistence type="predicted"/>
<dbReference type="VEuPathDB" id="PiroplasmaDB:TA06615"/>
<feature type="region of interest" description="Disordered" evidence="1">
    <location>
        <begin position="888"/>
        <end position="920"/>
    </location>
</feature>
<feature type="compositionally biased region" description="Low complexity" evidence="1">
    <location>
        <begin position="106"/>
        <end position="122"/>
    </location>
</feature>
<protein>
    <submittedName>
        <fullName evidence="3">PLU-1-like protein, putative</fullName>
    </submittedName>
</protein>
<feature type="domain" description="Lysine-specific demethylase-like" evidence="2">
    <location>
        <begin position="262"/>
        <end position="627"/>
    </location>
</feature>
<organism evidence="3">
    <name type="scientific">Theileria annulata</name>
    <dbReference type="NCBI Taxonomy" id="5874"/>
    <lineage>
        <taxon>Eukaryota</taxon>
        <taxon>Sar</taxon>
        <taxon>Alveolata</taxon>
        <taxon>Apicomplexa</taxon>
        <taxon>Aconoidasida</taxon>
        <taxon>Piroplasmida</taxon>
        <taxon>Theileriidae</taxon>
        <taxon>Theileria</taxon>
    </lineage>
</organism>
<dbReference type="InterPro" id="IPR013637">
    <property type="entry name" value="Lys_sp_deMease-like_dom"/>
</dbReference>
<accession>A0A3B0MHS7</accession>